<dbReference type="AlphaFoldDB" id="A0A553HTM6"/>
<dbReference type="PANTHER" id="PTHR24305">
    <property type="entry name" value="CYTOCHROME P450"/>
    <property type="match status" value="1"/>
</dbReference>
<evidence type="ECO:0000313" key="8">
    <source>
        <dbReference type="EMBL" id="TRX91304.1"/>
    </source>
</evidence>
<keyword evidence="2 5" id="KW-0349">Heme</keyword>
<evidence type="ECO:0000256" key="1">
    <source>
        <dbReference type="ARBA" id="ARBA00001971"/>
    </source>
</evidence>
<evidence type="ECO:0000256" key="7">
    <source>
        <dbReference type="SAM" id="Phobius"/>
    </source>
</evidence>
<evidence type="ECO:0000256" key="3">
    <source>
        <dbReference type="ARBA" id="ARBA00022723"/>
    </source>
</evidence>
<dbReference type="STRING" id="2512241.A0A553HTM6"/>
<dbReference type="EMBL" id="VFLP01000046">
    <property type="protein sequence ID" value="TRX91304.1"/>
    <property type="molecule type" value="Genomic_DNA"/>
</dbReference>
<keyword evidence="7" id="KW-1133">Transmembrane helix</keyword>
<keyword evidence="9" id="KW-1185">Reference proteome</keyword>
<dbReference type="PRINTS" id="PR00385">
    <property type="entry name" value="P450"/>
</dbReference>
<dbReference type="Proteomes" id="UP000319160">
    <property type="component" value="Unassembled WGS sequence"/>
</dbReference>
<keyword evidence="4 5" id="KW-0408">Iron</keyword>
<dbReference type="PANTHER" id="PTHR24305:SF172">
    <property type="entry name" value="P450, PUTATIVE (EUROFUNG)-RELATED"/>
    <property type="match status" value="1"/>
</dbReference>
<proteinExistence type="inferred from homology"/>
<dbReference type="GO" id="GO:0004497">
    <property type="term" value="F:monooxygenase activity"/>
    <property type="evidence" value="ECO:0007669"/>
    <property type="project" value="UniProtKB-KW"/>
</dbReference>
<feature type="transmembrane region" description="Helical" evidence="7">
    <location>
        <begin position="12"/>
        <end position="32"/>
    </location>
</feature>
<dbReference type="PRINTS" id="PR00463">
    <property type="entry name" value="EP450I"/>
</dbReference>
<organism evidence="8 9">
    <name type="scientific">Xylaria flabelliformis</name>
    <dbReference type="NCBI Taxonomy" id="2512241"/>
    <lineage>
        <taxon>Eukaryota</taxon>
        <taxon>Fungi</taxon>
        <taxon>Dikarya</taxon>
        <taxon>Ascomycota</taxon>
        <taxon>Pezizomycotina</taxon>
        <taxon>Sordariomycetes</taxon>
        <taxon>Xylariomycetidae</taxon>
        <taxon>Xylariales</taxon>
        <taxon>Xylariaceae</taxon>
        <taxon>Xylaria</taxon>
    </lineage>
</organism>
<comment type="cofactor">
    <cofactor evidence="1 5">
        <name>heme</name>
        <dbReference type="ChEBI" id="CHEBI:30413"/>
    </cofactor>
</comment>
<dbReference type="InterPro" id="IPR036396">
    <property type="entry name" value="Cyt_P450_sf"/>
</dbReference>
<comment type="similarity">
    <text evidence="6">Belongs to the cytochrome P450 family.</text>
</comment>
<comment type="caution">
    <text evidence="8">The sequence shown here is derived from an EMBL/GenBank/DDBJ whole genome shotgun (WGS) entry which is preliminary data.</text>
</comment>
<evidence type="ECO:0000256" key="5">
    <source>
        <dbReference type="PIRSR" id="PIRSR602401-1"/>
    </source>
</evidence>
<dbReference type="CDD" id="cd11061">
    <property type="entry name" value="CYP67-like"/>
    <property type="match status" value="1"/>
</dbReference>
<dbReference type="InterPro" id="IPR017972">
    <property type="entry name" value="Cyt_P450_CS"/>
</dbReference>
<keyword evidence="6" id="KW-0560">Oxidoreductase</keyword>
<keyword evidence="7" id="KW-0812">Transmembrane</keyword>
<gene>
    <name evidence="8" type="ORF">FHL15_007726</name>
</gene>
<sequence length="633" mass="71753">MASSLLGVPSYAAALVIFALTYFLVYPVVVYFKDSKGLRKFPNMSSFSGMSNVPFMILAHGGARSDYLAKLHKERPVLRTGPNTLSFGSVLAIKDIYGHGSPCLKDESYLITAGSHHHLADVIDRADHARKRRVLSAAYAIKNLQEWEFKVADKVERLFKKFDSCCTDPLPKGQLYPDPKDVNIDYRQWTNYFTLDAITDIGLSESLGLLDRGHDVVTATRSDGMTFQTNIRGALYPTARKQSLLIWSYQYYKLLDKMSNIIPFYRRMSRSAVHWEAIVAHCSSRRMERYKAGEKHDDFFQSLMESKKGEPNNLEWGEVVAEINIMMNAGSVTTAIAVTNVLYELLKHPRVLSRLREEIDTVLDHDEVIAPYSKVKNLPYLRACLDESLRLQPPTPHGLPRKTPPEGLRIMGEYVPGNTTVSISALVAHRDESVFPEACKFIPERWLGEKGKSLQSSFITFSTGARGCIGRNITYLEQAVLIASIVHRYEFALPKGFTLQRLETMNHILGEMPFISHYTSYYNTLNMSEPSVEQQWFSNRPNSGHVEIVFRHLGYECPTDVLFRLPQLDQSWTSLRGAHYGTALRACQIIANNAFDGYLATERDGKERFRPPAYQNSILVFCVSDSKSKTHTR</sequence>
<dbReference type="InterPro" id="IPR001128">
    <property type="entry name" value="Cyt_P450"/>
</dbReference>
<dbReference type="Pfam" id="PF00067">
    <property type="entry name" value="p450"/>
    <property type="match status" value="1"/>
</dbReference>
<evidence type="ECO:0000313" key="9">
    <source>
        <dbReference type="Proteomes" id="UP000319160"/>
    </source>
</evidence>
<name>A0A553HTM6_9PEZI</name>
<dbReference type="GO" id="GO:0005506">
    <property type="term" value="F:iron ion binding"/>
    <property type="evidence" value="ECO:0007669"/>
    <property type="project" value="InterPro"/>
</dbReference>
<keyword evidence="3 5" id="KW-0479">Metal-binding</keyword>
<dbReference type="InterPro" id="IPR050121">
    <property type="entry name" value="Cytochrome_P450_monoxygenase"/>
</dbReference>
<evidence type="ECO:0000256" key="6">
    <source>
        <dbReference type="RuleBase" id="RU000461"/>
    </source>
</evidence>
<feature type="binding site" description="axial binding residue" evidence="5">
    <location>
        <position position="468"/>
    </location>
    <ligand>
        <name>heme</name>
        <dbReference type="ChEBI" id="CHEBI:30413"/>
    </ligand>
    <ligandPart>
        <name>Fe</name>
        <dbReference type="ChEBI" id="CHEBI:18248"/>
    </ligandPart>
</feature>
<dbReference type="GO" id="GO:0020037">
    <property type="term" value="F:heme binding"/>
    <property type="evidence" value="ECO:0007669"/>
    <property type="project" value="InterPro"/>
</dbReference>
<dbReference type="GO" id="GO:0016705">
    <property type="term" value="F:oxidoreductase activity, acting on paired donors, with incorporation or reduction of molecular oxygen"/>
    <property type="evidence" value="ECO:0007669"/>
    <property type="project" value="InterPro"/>
</dbReference>
<dbReference type="InterPro" id="IPR002401">
    <property type="entry name" value="Cyt_P450_E_grp-I"/>
</dbReference>
<dbReference type="Gene3D" id="1.10.630.10">
    <property type="entry name" value="Cytochrome P450"/>
    <property type="match status" value="1"/>
</dbReference>
<dbReference type="SUPFAM" id="SSF48264">
    <property type="entry name" value="Cytochrome P450"/>
    <property type="match status" value="1"/>
</dbReference>
<evidence type="ECO:0008006" key="10">
    <source>
        <dbReference type="Google" id="ProtNLM"/>
    </source>
</evidence>
<dbReference type="PROSITE" id="PS00086">
    <property type="entry name" value="CYTOCHROME_P450"/>
    <property type="match status" value="1"/>
</dbReference>
<protein>
    <recommendedName>
        <fullName evidence="10">Cytochrome P450 monooxygenase</fullName>
    </recommendedName>
</protein>
<evidence type="ECO:0000256" key="2">
    <source>
        <dbReference type="ARBA" id="ARBA00022617"/>
    </source>
</evidence>
<accession>A0A553HTM6</accession>
<evidence type="ECO:0000256" key="4">
    <source>
        <dbReference type="ARBA" id="ARBA00023004"/>
    </source>
</evidence>
<reference evidence="9" key="1">
    <citation type="submission" date="2019-06" db="EMBL/GenBank/DDBJ databases">
        <title>Draft genome sequence of the griseofulvin-producing fungus Xylaria cubensis strain G536.</title>
        <authorList>
            <person name="Mead M.E."/>
            <person name="Raja H.A."/>
            <person name="Steenwyk J.L."/>
            <person name="Knowles S.L."/>
            <person name="Oberlies N.H."/>
            <person name="Rokas A."/>
        </authorList>
    </citation>
    <scope>NUCLEOTIDE SEQUENCE [LARGE SCALE GENOMIC DNA]</scope>
    <source>
        <strain evidence="9">G536</strain>
    </source>
</reference>
<keyword evidence="6" id="KW-0503">Monooxygenase</keyword>
<keyword evidence="7" id="KW-0472">Membrane</keyword>
<dbReference type="OrthoDB" id="2789670at2759"/>